<accession>A0ACC6V132</accession>
<organism evidence="1 2">
    <name type="scientific">Thermoproteus sp. AZ2</name>
    <dbReference type="NCBI Taxonomy" id="1609232"/>
    <lineage>
        <taxon>Archaea</taxon>
        <taxon>Thermoproteota</taxon>
        <taxon>Thermoprotei</taxon>
        <taxon>Thermoproteales</taxon>
        <taxon>Thermoproteaceae</taxon>
        <taxon>Thermoproteus</taxon>
    </lineage>
</organism>
<evidence type="ECO:0000313" key="1">
    <source>
        <dbReference type="EMBL" id="MFB6490631.1"/>
    </source>
</evidence>
<evidence type="ECO:0000313" key="2">
    <source>
        <dbReference type="Proteomes" id="UP000033636"/>
    </source>
</evidence>
<comment type="caution">
    <text evidence="1">The sequence shown here is derived from an EMBL/GenBank/DDBJ whole genome shotgun (WGS) entry which is preliminary data.</text>
</comment>
<gene>
    <name evidence="1" type="ORF">TU35_005195</name>
</gene>
<name>A0ACC6V132_9CREN</name>
<protein>
    <submittedName>
        <fullName evidence="1">V-type ATP synthase subunit B</fullName>
    </submittedName>
</protein>
<dbReference type="EMBL" id="JZWT02000011">
    <property type="protein sequence ID" value="MFB6490631.1"/>
    <property type="molecule type" value="Genomic_DNA"/>
</dbReference>
<sequence>MEISPIVSYSTIREIKGPLIVLERTRGVAYNEVGEVMGPDGEPRRVQVIEVGTDYAVAQVLGTTLGLPARGSTVRFYGKTYRLPVSEELIGRILDGKGQPRDHMPLPPPEDFRDINGEPLNPYAREYPEEPIETGISAIDGLYTLVRGQKLPIFSGTGLPHNVLAAQVVRQAAVRGSGEEFAVVFVGIGVRSEEAMYFMDEFRKTGALRRAVAVINLASDPVAERILAPRVGLTIAEHLAWDLGYHVLVVMTDMTNYCEGLRELSSGKGELPGRRGYPGYMYTDLATIYERAGRARGRKGSVTQFPILTMPHDDITHPIPDLSGYITEGQLVLSRSMWGKGIYPPFDVIMSLSRLAKDAIGEGKTREDHKDVANTLIAAYSRALELRNLATLVGERNLGWRERRYLRFADEFERRFIKQGVYERRTFEETLDIGWDVMSILPEDELTNARPEISAKYYRKHIFDSVQLQ</sequence>
<reference evidence="1" key="1">
    <citation type="submission" date="2024-07" db="EMBL/GenBank/DDBJ databases">
        <title>Metagenome and Metagenome-Assembled Genomes of Archaea from a hot spring from the geothermal field of Los Azufres, Mexico.</title>
        <authorList>
            <person name="Marin-Paredes R."/>
            <person name="Martinez-Romero E."/>
            <person name="Servin-Garciduenas L.E."/>
        </authorList>
    </citation>
    <scope>NUCLEOTIDE SEQUENCE</scope>
</reference>
<dbReference type="Proteomes" id="UP000033636">
    <property type="component" value="Unassembled WGS sequence"/>
</dbReference>
<proteinExistence type="predicted"/>